<evidence type="ECO:0000256" key="1">
    <source>
        <dbReference type="ARBA" id="ARBA00004167"/>
    </source>
</evidence>
<dbReference type="RefSeq" id="WP_127085573.1">
    <property type="nucleotide sequence ID" value="NZ_RSCL01000024.1"/>
</dbReference>
<dbReference type="Pfam" id="PF04357">
    <property type="entry name" value="TamB"/>
    <property type="match status" value="1"/>
</dbReference>
<dbReference type="Proteomes" id="UP000271624">
    <property type="component" value="Unassembled WGS sequence"/>
</dbReference>
<evidence type="ECO:0000313" key="7">
    <source>
        <dbReference type="EMBL" id="RUT00357.1"/>
    </source>
</evidence>
<dbReference type="PANTHER" id="PTHR34457">
    <property type="entry name" value="EMBRYO DEFECTIVE 2410"/>
    <property type="match status" value="1"/>
</dbReference>
<sequence length="1879" mass="200782">MTNPNRDCKSKPVKAQRFWFILLTRSGIAAGISLLGLAGFGSWRLWKFVKEDLTPIASQSVTTALNRPVKLGAVQGFSFGTVKFGASRIPATPNDPDNGTVESVDVTFDLLQLLLTRRLKFDVTLVNPILYIEQDDQGRWITTKIQPPGKNAPFKTDLDKIRFRNGNLVLAPSHTKKQLSLADLNGVADLLENNQLVKYEVGGKAVNGGSIFVRGETRPRTIQHKLNLQVEDLLAEDVTTLVKLPIDLQSGKVKKADLDIEAQPQQPTLLHGNATVEGVKAAVARLPRPFVNARGSLSFDKTEVKLENVIASYGKVPLLANGTIDRKTGYNLGARINEVSAANVQETLKLKLPVPVVASLNADLLVTGEIDSPVLSGQGNTTKTAKIDKVDFDNVGAKFEFLPRLQQITFKDIQGKATLGGVLTGTGVVTIGQNPQVNFNVTAKNVPGDAIAQIYNINPDFQIGAVAATAQLSGAPGNVQTVVQWQSPNGTYPGTGETTVYSDRSFTFRNVNLNVAGGKVQAAGRWANQQWQVTADTSGIPVERFVNKEQLENVNIEGVKFNGRLLASGSTAPFKIANVQSENAGIELGGGRVAIKNVKFDDQNFAAQFVANNVRLSRVLKQSAPVLQNPLAGTFQIAGNRDNITLKTIQGTGNAVLNVGGGTVGVNNIQLADGAYQAQLQINDSNVQELAQVPNIIQGRVTGNLQVAGTVDSFQLPAIQAKGTGRLNVDGGSFNASNIVLDKGRYTAKVEANNVRLQRYAKVPTLVESGLDGLFDVAGTVDSFKLEDIQLSGTGKVKYAGGDVTASNIRLDKGRYQAAVNASAVQLKRINPQLEGLLVGNLQVAGAVNNISLANIAAVGKVGLSQGLAGIEQPLAADIGWNGTKLTVQRATSRDVTATGYVMVNAKNPNTPEITDLNLDVIAKNYNLLNLPAKLPNAIALAGLADFNGKITGRLPAPNLNGQVALRDLNVNKFAFDTLTGSLVSERGSGLKLDVVGTQDRIALNLDANNRPKEFNIRWKQATAAGIARGDNLDVKVNNFPLLALNISPPANGLIGKGSVTGTLNGDFLVNPNTLTGNGSIAVANPQVGTIRGNSLSANFAYNNGALTLENSIFKKNNSTYSFAGTVVPSTPIPKIQGKVAVAQGNIQDVLTTLQIFEVQDFQRGLTEPSYGNAANLSGTSAVGVQNQPALTQIKRFSEIQGLLDKQQSDKRASSPLPELADLVGTFNGEVTLDTASSNGIKADFKINGHDFAWGRPDDEDRYFGAQQIIAQGSFDDGILRLQPLRVESKNRLLAFVGSIGGKEQSGQLQVTNFPVKFLNNFVKLPVGLTGNLSGRAAIAGNIFNPQAKGDFSVSEGALNSKGVQSANASFSYSNGRLNFNSEVNVDNADPVTIRGGIPYQFPTAVLPPENNKIDLDVKVKNKGLAVINLLTNQVKYEDGQGEVNLKVQGDGKELILNGNANLNKATFSSPTIPGNITDVAGQIKFDFDRIIVDNLQGTFSRGSVKAIGEIPISDTTLQISNPLTLTLDRIALNLKSLYQGNVSGGLQLTGSALNPLIGGNIELKNGKVLLAESTNLNPQQNDTLEELTTLLKSQTPEPAETSETVTRFNNLQIKLGNNVRITRAPILDFIATGDLNVTGTINDPVPQGVIKLKDGGVNLFTTRFNLARGYEHTATFKTTQPRDPELDIQLFAKVLDVVQSSDFSRNITGLAALESIRVEAKIQGLASQLNENLELTSSPTRGQNELVALLGGGFVETQGRGSDSTLGLINIAGSAVLNNFQSAFSEIGTAFGLSEFRLFPTIITQDPEAGKNYTSLELAAEAGVDISPKVSASALKILTTNDPVQWGLNYRINREIRFRTSTNLFNDNRAVLEFERRF</sequence>
<keyword evidence="8" id="KW-1185">Reference proteome</keyword>
<organism evidence="7 8">
    <name type="scientific">Dulcicalothrix desertica PCC 7102</name>
    <dbReference type="NCBI Taxonomy" id="232991"/>
    <lineage>
        <taxon>Bacteria</taxon>
        <taxon>Bacillati</taxon>
        <taxon>Cyanobacteriota</taxon>
        <taxon>Cyanophyceae</taxon>
        <taxon>Nostocales</taxon>
        <taxon>Calotrichaceae</taxon>
        <taxon>Dulcicalothrix</taxon>
    </lineage>
</organism>
<comment type="subcellular location">
    <subcellularLocation>
        <location evidence="1">Membrane</location>
        <topology evidence="1">Single-pass membrane protein</topology>
    </subcellularLocation>
</comment>
<name>A0A3S1CBP7_9CYAN</name>
<proteinExistence type="predicted"/>
<accession>A0A3S1CBP7</accession>
<keyword evidence="3 5" id="KW-1133">Transmembrane helix</keyword>
<reference evidence="7" key="1">
    <citation type="submission" date="2018-12" db="EMBL/GenBank/DDBJ databases">
        <authorList>
            <person name="Will S."/>
            <person name="Neumann-Schaal M."/>
            <person name="Henke P."/>
        </authorList>
    </citation>
    <scope>NUCLEOTIDE SEQUENCE</scope>
    <source>
        <strain evidence="7">PCC 7102</strain>
    </source>
</reference>
<dbReference type="OrthoDB" id="536281at2"/>
<feature type="domain" description="Translocation and assembly module TamB C-terminal" evidence="6">
    <location>
        <begin position="1495"/>
        <end position="1879"/>
    </location>
</feature>
<evidence type="ECO:0000259" key="6">
    <source>
        <dbReference type="Pfam" id="PF04357"/>
    </source>
</evidence>
<evidence type="ECO:0000256" key="5">
    <source>
        <dbReference type="SAM" id="Phobius"/>
    </source>
</evidence>
<protein>
    <recommendedName>
        <fullName evidence="6">Translocation and assembly module TamB C-terminal domain-containing protein</fullName>
    </recommendedName>
</protein>
<dbReference type="PANTHER" id="PTHR34457:SF3">
    <property type="entry name" value="PROTEIN TIC236, CHLOROPLASTIC"/>
    <property type="match status" value="1"/>
</dbReference>
<evidence type="ECO:0000256" key="3">
    <source>
        <dbReference type="ARBA" id="ARBA00022989"/>
    </source>
</evidence>
<feature type="transmembrane region" description="Helical" evidence="5">
    <location>
        <begin position="20"/>
        <end position="46"/>
    </location>
</feature>
<evidence type="ECO:0000256" key="2">
    <source>
        <dbReference type="ARBA" id="ARBA00022692"/>
    </source>
</evidence>
<dbReference type="InterPro" id="IPR053022">
    <property type="entry name" value="Chloroplast_translocon_comp"/>
</dbReference>
<dbReference type="GO" id="GO:0005886">
    <property type="term" value="C:plasma membrane"/>
    <property type="evidence" value="ECO:0007669"/>
    <property type="project" value="InterPro"/>
</dbReference>
<evidence type="ECO:0000313" key="8">
    <source>
        <dbReference type="Proteomes" id="UP000271624"/>
    </source>
</evidence>
<reference evidence="7" key="2">
    <citation type="journal article" date="2019" name="Genome Biol. Evol.">
        <title>Day and night: Metabolic profiles and evolutionary relationships of six axenic non-marine cyanobacteria.</title>
        <authorList>
            <person name="Will S.E."/>
            <person name="Henke P."/>
            <person name="Boedeker C."/>
            <person name="Huang S."/>
            <person name="Brinkmann H."/>
            <person name="Rohde M."/>
            <person name="Jarek M."/>
            <person name="Friedl T."/>
            <person name="Seufert S."/>
            <person name="Schumacher M."/>
            <person name="Overmann J."/>
            <person name="Neumann-Schaal M."/>
            <person name="Petersen J."/>
        </authorList>
    </citation>
    <scope>NUCLEOTIDE SEQUENCE [LARGE SCALE GENOMIC DNA]</scope>
    <source>
        <strain evidence="7">PCC 7102</strain>
    </source>
</reference>
<dbReference type="InterPro" id="IPR007452">
    <property type="entry name" value="TamB_C"/>
</dbReference>
<gene>
    <name evidence="7" type="ORF">DSM106972_074850</name>
</gene>
<keyword evidence="2 5" id="KW-0812">Transmembrane</keyword>
<evidence type="ECO:0000256" key="4">
    <source>
        <dbReference type="ARBA" id="ARBA00023136"/>
    </source>
</evidence>
<dbReference type="GO" id="GO:0009306">
    <property type="term" value="P:protein secretion"/>
    <property type="evidence" value="ECO:0007669"/>
    <property type="project" value="InterPro"/>
</dbReference>
<keyword evidence="4 5" id="KW-0472">Membrane</keyword>
<dbReference type="EMBL" id="RSCL01000024">
    <property type="protein sequence ID" value="RUT00357.1"/>
    <property type="molecule type" value="Genomic_DNA"/>
</dbReference>
<comment type="caution">
    <text evidence="7">The sequence shown here is derived from an EMBL/GenBank/DDBJ whole genome shotgun (WGS) entry which is preliminary data.</text>
</comment>